<evidence type="ECO:0000256" key="4">
    <source>
        <dbReference type="RuleBase" id="RU003788"/>
    </source>
</evidence>
<sequence length="119" mass="13321">MEFVQERKNGITEFTASTLFGLDLTPFVTAVRSRITSSLEQHQFDALVMLAFNIGAGANGFADSSVVKMINDPTAKTNYPNLEAAWKAWNKSQGKVLKGLENRRACEWVVFSQGVYKKW</sequence>
<keyword evidence="2 4" id="KW-0081">Bacteriolytic enzyme</keyword>
<accession>A0A177N7A2</accession>
<dbReference type="InterPro" id="IPR051018">
    <property type="entry name" value="Bacteriophage_GH24"/>
</dbReference>
<keyword evidence="4" id="KW-0326">Glycosidase</keyword>
<dbReference type="GO" id="GO:0042742">
    <property type="term" value="P:defense response to bacterium"/>
    <property type="evidence" value="ECO:0007669"/>
    <property type="project" value="UniProtKB-KW"/>
</dbReference>
<dbReference type="EMBL" id="LUUK01000211">
    <property type="protein sequence ID" value="OAI13383.1"/>
    <property type="molecule type" value="Genomic_DNA"/>
</dbReference>
<dbReference type="InterPro" id="IPR002196">
    <property type="entry name" value="Glyco_hydro_24"/>
</dbReference>
<evidence type="ECO:0000256" key="2">
    <source>
        <dbReference type="ARBA" id="ARBA00022638"/>
    </source>
</evidence>
<dbReference type="Proteomes" id="UP000077628">
    <property type="component" value="Unassembled WGS sequence"/>
</dbReference>
<comment type="similarity">
    <text evidence="4">Belongs to the glycosyl hydrolase 24 family.</text>
</comment>
<dbReference type="EC" id="3.2.1.17" evidence="4"/>
<keyword evidence="4" id="KW-0378">Hydrolase</keyword>
<evidence type="ECO:0000313" key="5">
    <source>
        <dbReference type="EMBL" id="OAI13383.1"/>
    </source>
</evidence>
<comment type="catalytic activity">
    <reaction evidence="4">
        <text>Hydrolysis of (1-&gt;4)-beta-linkages between N-acetylmuramic acid and N-acetyl-D-glucosamine residues in a peptidoglycan and between N-acetyl-D-glucosamine residues in chitodextrins.</text>
        <dbReference type="EC" id="3.2.1.17"/>
    </reaction>
</comment>
<keyword evidence="1 4" id="KW-0929">Antimicrobial</keyword>
<dbReference type="GO" id="GO:0009253">
    <property type="term" value="P:peptidoglycan catabolic process"/>
    <property type="evidence" value="ECO:0007669"/>
    <property type="project" value="InterPro"/>
</dbReference>
<evidence type="ECO:0000256" key="1">
    <source>
        <dbReference type="ARBA" id="ARBA00022529"/>
    </source>
</evidence>
<evidence type="ECO:0000256" key="3">
    <source>
        <dbReference type="ARBA" id="ARBA00023200"/>
    </source>
</evidence>
<dbReference type="STRING" id="702114.A1355_13555"/>
<dbReference type="GO" id="GO:0016998">
    <property type="term" value="P:cell wall macromolecule catabolic process"/>
    <property type="evidence" value="ECO:0007669"/>
    <property type="project" value="InterPro"/>
</dbReference>
<dbReference type="PANTHER" id="PTHR38107:SF3">
    <property type="entry name" value="LYSOZYME RRRD-RELATED"/>
    <property type="match status" value="1"/>
</dbReference>
<dbReference type="SUPFAM" id="SSF53955">
    <property type="entry name" value="Lysozyme-like"/>
    <property type="match status" value="1"/>
</dbReference>
<dbReference type="CDD" id="cd00737">
    <property type="entry name" value="lyz_endolysin_autolysin"/>
    <property type="match status" value="1"/>
</dbReference>
<keyword evidence="6" id="KW-1185">Reference proteome</keyword>
<proteinExistence type="inferred from homology"/>
<evidence type="ECO:0000313" key="6">
    <source>
        <dbReference type="Proteomes" id="UP000077628"/>
    </source>
</evidence>
<name>A0A177N7A2_9GAMM</name>
<protein>
    <recommendedName>
        <fullName evidence="4">Lysozyme</fullName>
        <ecNumber evidence="4">3.2.1.17</ecNumber>
    </recommendedName>
</protein>
<organism evidence="5 6">
    <name type="scientific">Methylomonas koyamae</name>
    <dbReference type="NCBI Taxonomy" id="702114"/>
    <lineage>
        <taxon>Bacteria</taxon>
        <taxon>Pseudomonadati</taxon>
        <taxon>Pseudomonadota</taxon>
        <taxon>Gammaproteobacteria</taxon>
        <taxon>Methylococcales</taxon>
        <taxon>Methylococcaceae</taxon>
        <taxon>Methylomonas</taxon>
    </lineage>
</organism>
<gene>
    <name evidence="5" type="ORF">A1355_13555</name>
</gene>
<dbReference type="Pfam" id="PF00959">
    <property type="entry name" value="Phage_lysozyme"/>
    <property type="match status" value="1"/>
</dbReference>
<keyword evidence="3" id="KW-1035">Host cytoplasm</keyword>
<dbReference type="AlphaFoldDB" id="A0A177N7A2"/>
<dbReference type="Gene3D" id="1.10.530.40">
    <property type="match status" value="1"/>
</dbReference>
<comment type="caution">
    <text evidence="5">The sequence shown here is derived from an EMBL/GenBank/DDBJ whole genome shotgun (WGS) entry which is preliminary data.</text>
</comment>
<reference evidence="6" key="1">
    <citation type="submission" date="2016-03" db="EMBL/GenBank/DDBJ databases">
        <authorList>
            <person name="Heylen K."/>
            <person name="De Vos P."/>
            <person name="Vekeman B."/>
        </authorList>
    </citation>
    <scope>NUCLEOTIDE SEQUENCE [LARGE SCALE GENOMIC DNA]</scope>
    <source>
        <strain evidence="6">R-45383</strain>
    </source>
</reference>
<dbReference type="InterPro" id="IPR023347">
    <property type="entry name" value="Lysozyme_dom_sf"/>
</dbReference>
<dbReference type="PANTHER" id="PTHR38107">
    <property type="match status" value="1"/>
</dbReference>
<dbReference type="InterPro" id="IPR033907">
    <property type="entry name" value="Endolysin_autolysin"/>
</dbReference>
<dbReference type="GO" id="GO:0031640">
    <property type="term" value="P:killing of cells of another organism"/>
    <property type="evidence" value="ECO:0007669"/>
    <property type="project" value="UniProtKB-KW"/>
</dbReference>
<dbReference type="RefSeq" id="WP_064031247.1">
    <property type="nucleotide sequence ID" value="NZ_LUUK01000211.1"/>
</dbReference>
<dbReference type="InterPro" id="IPR023346">
    <property type="entry name" value="Lysozyme-like_dom_sf"/>
</dbReference>
<dbReference type="GO" id="GO:0003796">
    <property type="term" value="F:lysozyme activity"/>
    <property type="evidence" value="ECO:0007669"/>
    <property type="project" value="UniProtKB-EC"/>
</dbReference>